<dbReference type="AlphaFoldDB" id="A0A9P6AXQ2"/>
<evidence type="ECO:0000313" key="3">
    <source>
        <dbReference type="Proteomes" id="UP000886523"/>
    </source>
</evidence>
<keyword evidence="3" id="KW-1185">Reference proteome</keyword>
<feature type="compositionally biased region" description="Polar residues" evidence="1">
    <location>
        <begin position="1"/>
        <end position="11"/>
    </location>
</feature>
<organism evidence="2 3">
    <name type="scientific">Hydnum rufescens UP504</name>
    <dbReference type="NCBI Taxonomy" id="1448309"/>
    <lineage>
        <taxon>Eukaryota</taxon>
        <taxon>Fungi</taxon>
        <taxon>Dikarya</taxon>
        <taxon>Basidiomycota</taxon>
        <taxon>Agaricomycotina</taxon>
        <taxon>Agaricomycetes</taxon>
        <taxon>Cantharellales</taxon>
        <taxon>Hydnaceae</taxon>
        <taxon>Hydnum</taxon>
    </lineage>
</organism>
<feature type="compositionally biased region" description="Polar residues" evidence="1">
    <location>
        <begin position="638"/>
        <end position="657"/>
    </location>
</feature>
<comment type="caution">
    <text evidence="2">The sequence shown here is derived from an EMBL/GenBank/DDBJ whole genome shotgun (WGS) entry which is preliminary data.</text>
</comment>
<sequence>MLGTFRTSPTSAPDHDSNLLPTQTQLDHKATLSALRMLTAPDSNPAGLLAAELSPAMSSPIEQPSNAFSTHLPPSPFHPQWKPFSPKHIHHVSGPYARAAFLETHPDQDILPTEHKAGKWSTENVYSLKFDYNFLAIPESNGPVLMHADMTDIPGYWNEMVNSAPDTGTTNTGRGKHDYHQPSEYEKRWFGPFDEWLAKLNRVQSRNSIDRNFHWSDTYTIYHAEEQVSVSELLIEPDISVTGSTSITSSFGYYLEASIIPPEVQECYIFFQAGAQAQASFTIKVLLKLTLIARAPSLHPSAFLLSSQLSLSGQITTSVGYTFPSIDVSFGKQDSNNDEENESGPVDPNTNNQGYDFSVGYNVNLEGSLDTHIIPSLQIGVSVLGGTLIDAQLFMEADIYGGISIAGSVSQSHFGVALNAGLTRSVLFCRANPLSLTFYNNVCHTQQQTRQGPSILLLQSSGHGRPRSYNRHTPYPGLASLRCMRAYLFQISPAGVQIPTSAVVNSANQTSIHHKRARVPFLPDNLFCPAVGSDILDTPLGSKTSPSTIPHPSNPFPGVPTTWEVSTSFDAVFNMPPAAHEVGAHPPSSYQPLSFDDAFGSAPALPAFNISSNQAPSTPSDVSPSPAPPLLVRPHESPAQQQTTPSLTDSGFRHSTSPRPPSPVFNSKASAASPPLPNHKDSTEPPASASRTSKLSLHFPFGKSKKEKKVASVAKKSTSMDENISSP</sequence>
<feature type="region of interest" description="Disordered" evidence="1">
    <location>
        <begin position="332"/>
        <end position="351"/>
    </location>
</feature>
<evidence type="ECO:0000313" key="2">
    <source>
        <dbReference type="EMBL" id="KAF9513934.1"/>
    </source>
</evidence>
<gene>
    <name evidence="2" type="ORF">BS47DRAFT_1392832</name>
</gene>
<protein>
    <submittedName>
        <fullName evidence="2">Uncharacterized protein</fullName>
    </submittedName>
</protein>
<reference evidence="2" key="1">
    <citation type="journal article" date="2020" name="Nat. Commun.">
        <title>Large-scale genome sequencing of mycorrhizal fungi provides insights into the early evolution of symbiotic traits.</title>
        <authorList>
            <person name="Miyauchi S."/>
            <person name="Kiss E."/>
            <person name="Kuo A."/>
            <person name="Drula E."/>
            <person name="Kohler A."/>
            <person name="Sanchez-Garcia M."/>
            <person name="Morin E."/>
            <person name="Andreopoulos B."/>
            <person name="Barry K.W."/>
            <person name="Bonito G."/>
            <person name="Buee M."/>
            <person name="Carver A."/>
            <person name="Chen C."/>
            <person name="Cichocki N."/>
            <person name="Clum A."/>
            <person name="Culley D."/>
            <person name="Crous P.W."/>
            <person name="Fauchery L."/>
            <person name="Girlanda M."/>
            <person name="Hayes R.D."/>
            <person name="Keri Z."/>
            <person name="LaButti K."/>
            <person name="Lipzen A."/>
            <person name="Lombard V."/>
            <person name="Magnuson J."/>
            <person name="Maillard F."/>
            <person name="Murat C."/>
            <person name="Nolan M."/>
            <person name="Ohm R.A."/>
            <person name="Pangilinan J."/>
            <person name="Pereira M.F."/>
            <person name="Perotto S."/>
            <person name="Peter M."/>
            <person name="Pfister S."/>
            <person name="Riley R."/>
            <person name="Sitrit Y."/>
            <person name="Stielow J.B."/>
            <person name="Szollosi G."/>
            <person name="Zifcakova L."/>
            <person name="Stursova M."/>
            <person name="Spatafora J.W."/>
            <person name="Tedersoo L."/>
            <person name="Vaario L.M."/>
            <person name="Yamada A."/>
            <person name="Yan M."/>
            <person name="Wang P."/>
            <person name="Xu J."/>
            <person name="Bruns T."/>
            <person name="Baldrian P."/>
            <person name="Vilgalys R."/>
            <person name="Dunand C."/>
            <person name="Henrissat B."/>
            <person name="Grigoriev I.V."/>
            <person name="Hibbett D."/>
            <person name="Nagy L.G."/>
            <person name="Martin F.M."/>
        </authorList>
    </citation>
    <scope>NUCLEOTIDE SEQUENCE</scope>
    <source>
        <strain evidence="2">UP504</strain>
    </source>
</reference>
<dbReference type="OrthoDB" id="73875at2759"/>
<evidence type="ECO:0000256" key="1">
    <source>
        <dbReference type="SAM" id="MobiDB-lite"/>
    </source>
</evidence>
<feature type="region of interest" description="Disordered" evidence="1">
    <location>
        <begin position="610"/>
        <end position="727"/>
    </location>
</feature>
<feature type="compositionally biased region" description="Polar residues" evidence="1">
    <location>
        <begin position="610"/>
        <end position="623"/>
    </location>
</feature>
<dbReference type="EMBL" id="MU128966">
    <property type="protein sequence ID" value="KAF9513934.1"/>
    <property type="molecule type" value="Genomic_DNA"/>
</dbReference>
<dbReference type="Proteomes" id="UP000886523">
    <property type="component" value="Unassembled WGS sequence"/>
</dbReference>
<proteinExistence type="predicted"/>
<accession>A0A9P6AXQ2</accession>
<name>A0A9P6AXQ2_9AGAM</name>
<feature type="region of interest" description="Disordered" evidence="1">
    <location>
        <begin position="1"/>
        <end position="21"/>
    </location>
</feature>